<organism evidence="1">
    <name type="scientific">Rhizophora mucronata</name>
    <name type="common">Asiatic mangrove</name>
    <dbReference type="NCBI Taxonomy" id="61149"/>
    <lineage>
        <taxon>Eukaryota</taxon>
        <taxon>Viridiplantae</taxon>
        <taxon>Streptophyta</taxon>
        <taxon>Embryophyta</taxon>
        <taxon>Tracheophyta</taxon>
        <taxon>Spermatophyta</taxon>
        <taxon>Magnoliopsida</taxon>
        <taxon>eudicotyledons</taxon>
        <taxon>Gunneridae</taxon>
        <taxon>Pentapetalae</taxon>
        <taxon>rosids</taxon>
        <taxon>fabids</taxon>
        <taxon>Malpighiales</taxon>
        <taxon>Rhizophoraceae</taxon>
        <taxon>Rhizophora</taxon>
    </lineage>
</organism>
<protein>
    <submittedName>
        <fullName evidence="1">Uncharacterized protein</fullName>
    </submittedName>
</protein>
<proteinExistence type="predicted"/>
<evidence type="ECO:0000313" key="1">
    <source>
        <dbReference type="EMBL" id="MBX58230.1"/>
    </source>
</evidence>
<reference evidence="1" key="1">
    <citation type="submission" date="2018-02" db="EMBL/GenBank/DDBJ databases">
        <title>Rhizophora mucronata_Transcriptome.</title>
        <authorList>
            <person name="Meera S.P."/>
            <person name="Sreeshan A."/>
            <person name="Augustine A."/>
        </authorList>
    </citation>
    <scope>NUCLEOTIDE SEQUENCE</scope>
    <source>
        <tissue evidence="1">Leaf</tissue>
    </source>
</reference>
<accession>A0A2P2PU27</accession>
<dbReference type="EMBL" id="GGEC01077746">
    <property type="protein sequence ID" value="MBX58230.1"/>
    <property type="molecule type" value="Transcribed_RNA"/>
</dbReference>
<dbReference type="AlphaFoldDB" id="A0A2P2PU27"/>
<sequence>MSHEVSWQVPPQRQREITYVFD</sequence>
<name>A0A2P2PU27_RHIMU</name>